<evidence type="ECO:0000313" key="6">
    <source>
        <dbReference type="Proteomes" id="UP000264056"/>
    </source>
</evidence>
<keyword evidence="6" id="KW-1185">Reference proteome</keyword>
<evidence type="ECO:0000313" key="3">
    <source>
        <dbReference type="EMBL" id="RFU53831.1"/>
    </source>
</evidence>
<dbReference type="InterPro" id="IPR021380">
    <property type="entry name" value="DUF3013"/>
</dbReference>
<dbReference type="KEGG" id="schj:DDV21_001205"/>
<accession>A0A372KNF8</accession>
<organism evidence="3 5">
    <name type="scientific">Streptococcus chenjunshii</name>
    <dbReference type="NCBI Taxonomy" id="2173853"/>
    <lineage>
        <taxon>Bacteria</taxon>
        <taxon>Bacillati</taxon>
        <taxon>Bacillota</taxon>
        <taxon>Bacilli</taxon>
        <taxon>Lactobacillales</taxon>
        <taxon>Streptococcaceae</taxon>
        <taxon>Streptococcus</taxon>
    </lineage>
</organism>
<dbReference type="EMBL" id="QVQZ01000003">
    <property type="protein sequence ID" value="RFU53831.1"/>
    <property type="molecule type" value="Genomic_DNA"/>
</dbReference>
<reference evidence="4" key="3">
    <citation type="submission" date="2018-08" db="EMBL/GenBank/DDBJ databases">
        <title>Streptococcus chenjunshii sp. nov., isolated from stools sample of the Tibetan antelope in the Qinghai-Tibet plateau, China.</title>
        <authorList>
            <person name="Tian Z."/>
        </authorList>
    </citation>
    <scope>NUCLEOTIDE SEQUENCE [LARGE SCALE GENOMIC DNA]</scope>
    <source>
        <strain evidence="4">Z15</strain>
    </source>
</reference>
<dbReference type="EMBL" id="CP031733">
    <property type="protein sequence ID" value="AXQ77785.1"/>
    <property type="molecule type" value="Genomic_DNA"/>
</dbReference>
<gene>
    <name evidence="1" type="ORF">DDV21_001205</name>
    <name evidence="2" type="ORF">DDV22_03860</name>
    <name evidence="3" type="ORF">DDV23_02890</name>
</gene>
<dbReference type="EMBL" id="QVQY01000007">
    <property type="protein sequence ID" value="RFU51295.1"/>
    <property type="molecule type" value="Genomic_DNA"/>
</dbReference>
<dbReference type="OrthoDB" id="2165293at2"/>
<dbReference type="Proteomes" id="UP000262901">
    <property type="component" value="Unassembled WGS sequence"/>
</dbReference>
<reference evidence="1" key="4">
    <citation type="journal article" date="2019" name="Int. J. Syst. Evol. Microbiol.">
        <title>Streptococcus chenjunshii sp. nov. isolated from feces of Tibetan antelopes.</title>
        <authorList>
            <person name="Tian Z."/>
            <person name="Lu S."/>
            <person name="Jin D."/>
            <person name="Yang J."/>
            <person name="Pu J."/>
            <person name="Lai X.H."/>
            <person name="Bai X.N."/>
            <person name="Wu X.M."/>
            <person name="Li J."/>
            <person name="Wang S."/>
            <person name="Xu J."/>
        </authorList>
    </citation>
    <scope>NUCLEOTIDE SEQUENCE</scope>
    <source>
        <strain evidence="1">Z15</strain>
    </source>
</reference>
<dbReference type="Pfam" id="PF11217">
    <property type="entry name" value="DUF3013"/>
    <property type="match status" value="1"/>
</dbReference>
<name>A0A372KNF8_9STRE</name>
<accession>A0A346N9U0</accession>
<reference evidence="3 5" key="2">
    <citation type="submission" date="2018-08" db="EMBL/GenBank/DDBJ databases">
        <title>Draft genome of Streptococcus sp. nov. Z1.</title>
        <authorList>
            <person name="Tian Z."/>
        </authorList>
    </citation>
    <scope>NUCLEOTIDE SEQUENCE [LARGE SCALE GENOMIC DNA]</scope>
    <source>
        <strain evidence="3">Z1</strain>
        <strain evidence="5">Z1(2018)</strain>
    </source>
</reference>
<proteinExistence type="predicted"/>
<reference evidence="2 6" key="1">
    <citation type="submission" date="2018-08" db="EMBL/GenBank/DDBJ databases">
        <title>Draft genome of Streptococcus sp .nov. Z2.</title>
        <authorList>
            <person name="Tian Z."/>
        </authorList>
    </citation>
    <scope>NUCLEOTIDE SEQUENCE [LARGE SCALE GENOMIC DNA]</scope>
    <source>
        <strain evidence="2 6">Z2</strain>
    </source>
</reference>
<dbReference type="Gene3D" id="3.40.50.11250">
    <property type="entry name" value="Protein of unknown function DUF3013"/>
    <property type="match status" value="1"/>
</dbReference>
<dbReference type="RefSeq" id="WP_116877603.1">
    <property type="nucleotide sequence ID" value="NZ_CP031733.1"/>
</dbReference>
<dbReference type="Proteomes" id="UP000246115">
    <property type="component" value="Chromosome"/>
</dbReference>
<dbReference type="Proteomes" id="UP000264056">
    <property type="component" value="Unassembled WGS sequence"/>
</dbReference>
<evidence type="ECO:0000313" key="1">
    <source>
        <dbReference type="EMBL" id="AXQ77785.1"/>
    </source>
</evidence>
<sequence>MAGYGFLSVLEEEMSTHFDYDFAINWDKRRHAVEVSLILEAKNPGGVATVDSIGEDNSGDIVFEDCILFYNPAKSIVNREDYLAVISYEPKKGLSREFLAYFAQFLNETAVQGLEDLRDFLENPDSEEFSLFWDSQAFARGRAVLEETDFYSYPRY</sequence>
<evidence type="ECO:0000313" key="2">
    <source>
        <dbReference type="EMBL" id="RFU51295.1"/>
    </source>
</evidence>
<dbReference type="AlphaFoldDB" id="A0A372KNF8"/>
<evidence type="ECO:0000313" key="5">
    <source>
        <dbReference type="Proteomes" id="UP000262901"/>
    </source>
</evidence>
<evidence type="ECO:0000313" key="4">
    <source>
        <dbReference type="Proteomes" id="UP000246115"/>
    </source>
</evidence>
<protein>
    <submittedName>
        <fullName evidence="3">DUF3013 family protein</fullName>
    </submittedName>
</protein>